<dbReference type="InterPro" id="IPR013830">
    <property type="entry name" value="SGNH_hydro"/>
</dbReference>
<dbReference type="Gene3D" id="3.40.50.1110">
    <property type="entry name" value="SGNH hydrolase"/>
    <property type="match status" value="1"/>
</dbReference>
<dbReference type="Proteomes" id="UP000318242">
    <property type="component" value="Unassembled WGS sequence"/>
</dbReference>
<proteinExistence type="predicted"/>
<dbReference type="InterPro" id="IPR036514">
    <property type="entry name" value="SGNH_hydro_sf"/>
</dbReference>
<dbReference type="CDD" id="cd01839">
    <property type="entry name" value="SGNH_arylesterase_like"/>
    <property type="match status" value="1"/>
</dbReference>
<dbReference type="SUPFAM" id="SSF52266">
    <property type="entry name" value="SGNH hydrolase"/>
    <property type="match status" value="1"/>
</dbReference>
<sequence>MKSILCFGDSNTWGYSPDLPRRYNSEERWTKLLQKQLPSEYVVIEEGLNSRTTVLEDPYEAGKNGLDYLYPCIESHHPDLVVIMLGTNDLKSRFNLTASDISKGAARLVQLVQNYVHRFMVKPPEVLLVSPTHVLEVDPLKEGFTNAEPKSKELGYYFKLRAEELGCHFFDAATEIQPCPKEGIHWQVDQHKKFAEILAKRIPSIFDDKA</sequence>
<protein>
    <submittedName>
        <fullName evidence="2">Hydrolase</fullName>
    </submittedName>
</protein>
<reference evidence="2 3" key="1">
    <citation type="submission" date="2019-06" db="EMBL/GenBank/DDBJ databases">
        <title>Whole genome shotgun sequence of Vibrio comitans NBRC 102076.</title>
        <authorList>
            <person name="Hosoyama A."/>
            <person name="Uohara A."/>
            <person name="Ohji S."/>
            <person name="Ichikawa N."/>
        </authorList>
    </citation>
    <scope>NUCLEOTIDE SEQUENCE [LARGE SCALE GENOMIC DNA]</scope>
    <source>
        <strain evidence="2 3">NBRC 102076</strain>
    </source>
</reference>
<dbReference type="InterPro" id="IPR051532">
    <property type="entry name" value="Ester_Hydrolysis_Enzymes"/>
</dbReference>
<organism evidence="2 3">
    <name type="scientific">Vibrio comitans NBRC 102076</name>
    <dbReference type="NCBI Taxonomy" id="1219078"/>
    <lineage>
        <taxon>Bacteria</taxon>
        <taxon>Pseudomonadati</taxon>
        <taxon>Pseudomonadota</taxon>
        <taxon>Gammaproteobacteria</taxon>
        <taxon>Vibrionales</taxon>
        <taxon>Vibrionaceae</taxon>
        <taxon>Vibrio</taxon>
    </lineage>
</organism>
<dbReference type="AlphaFoldDB" id="A0A4Y3IJ99"/>
<dbReference type="PANTHER" id="PTHR30383:SF29">
    <property type="entry name" value="SGNH HYDROLASE-TYPE ESTERASE DOMAIN-CONTAINING PROTEIN"/>
    <property type="match status" value="1"/>
</dbReference>
<evidence type="ECO:0000313" key="2">
    <source>
        <dbReference type="EMBL" id="GEA58820.1"/>
    </source>
</evidence>
<evidence type="ECO:0000259" key="1">
    <source>
        <dbReference type="Pfam" id="PF13472"/>
    </source>
</evidence>
<dbReference type="OrthoDB" id="164654at2"/>
<feature type="domain" description="SGNH hydrolase-type esterase" evidence="1">
    <location>
        <begin position="6"/>
        <end position="178"/>
    </location>
</feature>
<dbReference type="EMBL" id="BJLH01000001">
    <property type="protein sequence ID" value="GEA58820.1"/>
    <property type="molecule type" value="Genomic_DNA"/>
</dbReference>
<keyword evidence="2" id="KW-0378">Hydrolase</keyword>
<evidence type="ECO:0000313" key="3">
    <source>
        <dbReference type="Proteomes" id="UP000318242"/>
    </source>
</evidence>
<keyword evidence="3" id="KW-1185">Reference proteome</keyword>
<name>A0A4Y3IJ99_9VIBR</name>
<dbReference type="GO" id="GO:0016788">
    <property type="term" value="F:hydrolase activity, acting on ester bonds"/>
    <property type="evidence" value="ECO:0007669"/>
    <property type="project" value="UniProtKB-ARBA"/>
</dbReference>
<dbReference type="Pfam" id="PF13472">
    <property type="entry name" value="Lipase_GDSL_2"/>
    <property type="match status" value="1"/>
</dbReference>
<dbReference type="RefSeq" id="WP_141268244.1">
    <property type="nucleotide sequence ID" value="NZ_BJLH01000001.1"/>
</dbReference>
<gene>
    <name evidence="2" type="ORF">VCO01S_00130</name>
</gene>
<dbReference type="PANTHER" id="PTHR30383">
    <property type="entry name" value="THIOESTERASE 1/PROTEASE 1/LYSOPHOSPHOLIPASE L1"/>
    <property type="match status" value="1"/>
</dbReference>
<comment type="caution">
    <text evidence="2">The sequence shown here is derived from an EMBL/GenBank/DDBJ whole genome shotgun (WGS) entry which is preliminary data.</text>
</comment>
<accession>A0A4Y3IJ99</accession>